<proteinExistence type="predicted"/>
<accession>A0A916JK88</accession>
<keyword evidence="1" id="KW-0732">Signal</keyword>
<reference evidence="2" key="1">
    <citation type="submission" date="2021-04" db="EMBL/GenBank/DDBJ databases">
        <authorList>
            <person name="Rodrigo-Torres L."/>
            <person name="Arahal R. D."/>
            <person name="Lucena T."/>
        </authorList>
    </citation>
    <scope>NUCLEOTIDE SEQUENCE</scope>
    <source>
        <strain evidence="2">AS29M-1</strain>
    </source>
</reference>
<keyword evidence="3" id="KW-1185">Reference proteome</keyword>
<name>A0A916JK88_9FLAO</name>
<organism evidence="2 3">
    <name type="scientific">Parvicella tangerina</name>
    <dbReference type="NCBI Taxonomy" id="2829795"/>
    <lineage>
        <taxon>Bacteria</taxon>
        <taxon>Pseudomonadati</taxon>
        <taxon>Bacteroidota</taxon>
        <taxon>Flavobacteriia</taxon>
        <taxon>Flavobacteriales</taxon>
        <taxon>Parvicellaceae</taxon>
        <taxon>Parvicella</taxon>
    </lineage>
</organism>
<protein>
    <recommendedName>
        <fullName evidence="4">Outer membrane protein beta-barrel domain-containing protein</fullName>
    </recommendedName>
</protein>
<evidence type="ECO:0000313" key="2">
    <source>
        <dbReference type="EMBL" id="CAG5078058.1"/>
    </source>
</evidence>
<gene>
    <name evidence="2" type="ORF">CRYO30217_00559</name>
</gene>
<feature type="chain" id="PRO_5037679674" description="Outer membrane protein beta-barrel domain-containing protein" evidence="1">
    <location>
        <begin position="19"/>
        <end position="248"/>
    </location>
</feature>
<dbReference type="EMBL" id="OU015584">
    <property type="protein sequence ID" value="CAG5078058.1"/>
    <property type="molecule type" value="Genomic_DNA"/>
</dbReference>
<evidence type="ECO:0000256" key="1">
    <source>
        <dbReference type="SAM" id="SignalP"/>
    </source>
</evidence>
<evidence type="ECO:0008006" key="4">
    <source>
        <dbReference type="Google" id="ProtNLM"/>
    </source>
</evidence>
<dbReference type="RefSeq" id="WP_258540791.1">
    <property type="nucleotide sequence ID" value="NZ_OU015584.1"/>
</dbReference>
<evidence type="ECO:0000313" key="3">
    <source>
        <dbReference type="Proteomes" id="UP000683507"/>
    </source>
</evidence>
<dbReference type="KEGG" id="ptan:CRYO30217_00559"/>
<dbReference type="Proteomes" id="UP000683507">
    <property type="component" value="Chromosome"/>
</dbReference>
<dbReference type="AlphaFoldDB" id="A0A916JK88"/>
<feature type="signal peptide" evidence="1">
    <location>
        <begin position="1"/>
        <end position="18"/>
    </location>
</feature>
<sequence>MNKFLVLTLALFSFSIHFSQLDSTDYAVDDSIYFEDRPNYIGFNISPLVAGIISDYNKDVKFTLVYKRNIGVKNLRFSMNHHRTVNRFPYDSYDIISTTDTSYDARFYSIDYQSYDLRFGLEELKGYRHARLHIGADIILGYASYGEDYFTETLQQDSGGNYRVPEGSITGPTGHSMGDYLNLGVDVSFGFDWFLSDEFLFTFQMTPQFNYNILLSGTKEDDQNVLGDPDNFADFKLTYFDVMLIYKF</sequence>